<keyword evidence="1" id="KW-0472">Membrane</keyword>
<proteinExistence type="predicted"/>
<gene>
    <name evidence="2" type="ORF">A3C19_02710</name>
</gene>
<evidence type="ECO:0000313" key="3">
    <source>
        <dbReference type="Proteomes" id="UP000178532"/>
    </source>
</evidence>
<dbReference type="STRING" id="1798495.A3C19_02710"/>
<feature type="transmembrane region" description="Helical" evidence="1">
    <location>
        <begin position="166"/>
        <end position="184"/>
    </location>
</feature>
<accession>A0A1F6DMZ6</accession>
<feature type="transmembrane region" description="Helical" evidence="1">
    <location>
        <begin position="75"/>
        <end position="100"/>
    </location>
</feature>
<dbReference type="Proteomes" id="UP000178532">
    <property type="component" value="Unassembled WGS sequence"/>
</dbReference>
<evidence type="ECO:0000313" key="2">
    <source>
        <dbReference type="EMBL" id="OGG62650.1"/>
    </source>
</evidence>
<dbReference type="AlphaFoldDB" id="A0A1F6DMZ6"/>
<reference evidence="2 3" key="1">
    <citation type="journal article" date="2016" name="Nat. Commun.">
        <title>Thousands of microbial genomes shed light on interconnected biogeochemical processes in an aquifer system.</title>
        <authorList>
            <person name="Anantharaman K."/>
            <person name="Brown C.T."/>
            <person name="Hug L.A."/>
            <person name="Sharon I."/>
            <person name="Castelle C.J."/>
            <person name="Probst A.J."/>
            <person name="Thomas B.C."/>
            <person name="Singh A."/>
            <person name="Wilkins M.J."/>
            <person name="Karaoz U."/>
            <person name="Brodie E.L."/>
            <person name="Williams K.H."/>
            <person name="Hubbard S.S."/>
            <person name="Banfield J.F."/>
        </authorList>
    </citation>
    <scope>NUCLEOTIDE SEQUENCE [LARGE SCALE GENOMIC DNA]</scope>
</reference>
<keyword evidence="1" id="KW-0812">Transmembrane</keyword>
<comment type="caution">
    <text evidence="2">The sequence shown here is derived from an EMBL/GenBank/DDBJ whole genome shotgun (WGS) entry which is preliminary data.</text>
</comment>
<feature type="transmembrane region" description="Helical" evidence="1">
    <location>
        <begin position="129"/>
        <end position="146"/>
    </location>
</feature>
<protein>
    <submittedName>
        <fullName evidence="2">Uncharacterized protein</fullName>
    </submittedName>
</protein>
<organism evidence="2 3">
    <name type="scientific">Candidatus Kaiserbacteria bacterium RIFCSPHIGHO2_02_FULL_54_22</name>
    <dbReference type="NCBI Taxonomy" id="1798495"/>
    <lineage>
        <taxon>Bacteria</taxon>
        <taxon>Candidatus Kaiseribacteriota</taxon>
    </lineage>
</organism>
<feature type="transmembrane region" description="Helical" evidence="1">
    <location>
        <begin position="15"/>
        <end position="35"/>
    </location>
</feature>
<dbReference type="EMBL" id="MFLI01000005">
    <property type="protein sequence ID" value="OGG62650.1"/>
    <property type="molecule type" value="Genomic_DNA"/>
</dbReference>
<name>A0A1F6DMZ6_9BACT</name>
<sequence length="187" mass="20639">MRTQSRPNGFLLHDVLVIAISVGVAVFLVRTEVLVRILTSARELEFLGSFIAGIFFTSVFTTAPAIVTLGEIARIHAVVPTALFGAIGAVVGDIIIFRFIRDKFSEHLIELVGHRNVSRKMRTFFRLRLFRWLSLFVGGLIIASPLPDELGISLLGFSKVKISRFVPLSFAFNFIGIVLIGLVARAI</sequence>
<feature type="transmembrane region" description="Helical" evidence="1">
    <location>
        <begin position="47"/>
        <end position="69"/>
    </location>
</feature>
<keyword evidence="1" id="KW-1133">Transmembrane helix</keyword>
<evidence type="ECO:0000256" key="1">
    <source>
        <dbReference type="SAM" id="Phobius"/>
    </source>
</evidence>